<dbReference type="PROSITE" id="PS51257">
    <property type="entry name" value="PROKAR_LIPOPROTEIN"/>
    <property type="match status" value="1"/>
</dbReference>
<dbReference type="PROSITE" id="PS51352">
    <property type="entry name" value="THIOREDOXIN_2"/>
    <property type="match status" value="1"/>
</dbReference>
<feature type="domain" description="Thioredoxin" evidence="2">
    <location>
        <begin position="244"/>
        <end position="382"/>
    </location>
</feature>
<sequence length="382" mass="42267">MKNCRVSRILAFFTAAVSLASCGGKAGIKGNIKDLHDGEVIVKILDINQYNVVDTVTTDASGDFSYKMDLEKGQPEFVYLFHNDTRIASLLLERGDNVRVSADTSGNYTVEGSEESIRLAGVEKDFADFTAEFTPMIDSLSFLDASSGTAADLRIRAAKAYTSYYRSRVRYILENSHSLTVVPVLYQTIGTDLPVFSQQTDAIHFKNICDSLETVYPDSKYVKALKNEAKRRSDLLSLSLRLQNAPQLSYPDLDLPDVNAEKVRLSGVNAKVILLHFWTSSDPAQKMFNLDVLKPLYKKYHPKGLEIYQVALDTDKAGWARTVKDQGLEWINVCDGLGTDSSSILLYNLGALPVSFIISGGELVDGQFSDEASLRKLLDSLL</sequence>
<dbReference type="InterPro" id="IPR025380">
    <property type="entry name" value="DUF4369"/>
</dbReference>
<dbReference type="InterPro" id="IPR013766">
    <property type="entry name" value="Thioredoxin_domain"/>
</dbReference>
<proteinExistence type="predicted"/>
<dbReference type="EMBL" id="JADIMH010000065">
    <property type="protein sequence ID" value="MBO8467962.1"/>
    <property type="molecule type" value="Genomic_DNA"/>
</dbReference>
<reference evidence="3" key="1">
    <citation type="submission" date="2020-10" db="EMBL/GenBank/DDBJ databases">
        <authorList>
            <person name="Gilroy R."/>
        </authorList>
    </citation>
    <scope>NUCLEOTIDE SEQUENCE</scope>
    <source>
        <strain evidence="3">B1-15692</strain>
    </source>
</reference>
<evidence type="ECO:0000313" key="3">
    <source>
        <dbReference type="EMBL" id="MBO8467962.1"/>
    </source>
</evidence>
<evidence type="ECO:0000256" key="1">
    <source>
        <dbReference type="SAM" id="SignalP"/>
    </source>
</evidence>
<dbReference type="CDD" id="cd02966">
    <property type="entry name" value="TlpA_like_family"/>
    <property type="match status" value="1"/>
</dbReference>
<name>A0A9D9I8K3_9BACT</name>
<evidence type="ECO:0000313" key="4">
    <source>
        <dbReference type="Proteomes" id="UP000823660"/>
    </source>
</evidence>
<gene>
    <name evidence="3" type="ORF">IAB99_09440</name>
</gene>
<dbReference type="Proteomes" id="UP000823660">
    <property type="component" value="Unassembled WGS sequence"/>
</dbReference>
<feature type="signal peptide" evidence="1">
    <location>
        <begin position="1"/>
        <end position="26"/>
    </location>
</feature>
<comment type="caution">
    <text evidence="3">The sequence shown here is derived from an EMBL/GenBank/DDBJ whole genome shotgun (WGS) entry which is preliminary data.</text>
</comment>
<dbReference type="AlphaFoldDB" id="A0A9D9I8K3"/>
<keyword evidence="1" id="KW-0732">Signal</keyword>
<protein>
    <submittedName>
        <fullName evidence="3">AhpC/TSA family protein</fullName>
    </submittedName>
</protein>
<evidence type="ECO:0000259" key="2">
    <source>
        <dbReference type="PROSITE" id="PS51352"/>
    </source>
</evidence>
<dbReference type="Gene3D" id="3.40.30.10">
    <property type="entry name" value="Glutaredoxin"/>
    <property type="match status" value="1"/>
</dbReference>
<organism evidence="3 4">
    <name type="scientific">Candidatus Cryptobacteroides faecipullorum</name>
    <dbReference type="NCBI Taxonomy" id="2840764"/>
    <lineage>
        <taxon>Bacteria</taxon>
        <taxon>Pseudomonadati</taxon>
        <taxon>Bacteroidota</taxon>
        <taxon>Bacteroidia</taxon>
        <taxon>Bacteroidales</taxon>
        <taxon>Candidatus Cryptobacteroides</taxon>
    </lineage>
</organism>
<dbReference type="InterPro" id="IPR036249">
    <property type="entry name" value="Thioredoxin-like_sf"/>
</dbReference>
<feature type="chain" id="PRO_5038478023" evidence="1">
    <location>
        <begin position="27"/>
        <end position="382"/>
    </location>
</feature>
<accession>A0A9D9I8K3</accession>
<reference evidence="3" key="2">
    <citation type="journal article" date="2021" name="PeerJ">
        <title>Extensive microbial diversity within the chicken gut microbiome revealed by metagenomics and culture.</title>
        <authorList>
            <person name="Gilroy R."/>
            <person name="Ravi A."/>
            <person name="Getino M."/>
            <person name="Pursley I."/>
            <person name="Horton D.L."/>
            <person name="Alikhan N.F."/>
            <person name="Baker D."/>
            <person name="Gharbi K."/>
            <person name="Hall N."/>
            <person name="Watson M."/>
            <person name="Adriaenssens E.M."/>
            <person name="Foster-Nyarko E."/>
            <person name="Jarju S."/>
            <person name="Secka A."/>
            <person name="Antonio M."/>
            <person name="Oren A."/>
            <person name="Chaudhuri R.R."/>
            <person name="La Ragione R."/>
            <person name="Hildebrand F."/>
            <person name="Pallen M.J."/>
        </authorList>
    </citation>
    <scope>NUCLEOTIDE SEQUENCE</scope>
    <source>
        <strain evidence="3">B1-15692</strain>
    </source>
</reference>
<dbReference type="SUPFAM" id="SSF52833">
    <property type="entry name" value="Thioredoxin-like"/>
    <property type="match status" value="1"/>
</dbReference>
<dbReference type="Pfam" id="PF14289">
    <property type="entry name" value="DUF4369"/>
    <property type="match status" value="1"/>
</dbReference>